<dbReference type="InterPro" id="IPR036249">
    <property type="entry name" value="Thioredoxin-like_sf"/>
</dbReference>
<dbReference type="EMBL" id="CP000586">
    <property type="protein sequence ID" value="ABO96607.1"/>
    <property type="molecule type" value="Genomic_DNA"/>
</dbReference>
<evidence type="ECO:0000259" key="1">
    <source>
        <dbReference type="PROSITE" id="PS50404"/>
    </source>
</evidence>
<dbReference type="InterPro" id="IPR036282">
    <property type="entry name" value="Glutathione-S-Trfase_C_sf"/>
</dbReference>
<dbReference type="GO" id="GO:0005737">
    <property type="term" value="C:cytoplasm"/>
    <property type="evidence" value="ECO:0007669"/>
    <property type="project" value="TreeGrafter"/>
</dbReference>
<protein>
    <recommendedName>
        <fullName evidence="1">GST N-terminal domain-containing protein</fullName>
    </recommendedName>
</protein>
<dbReference type="Proteomes" id="UP000001568">
    <property type="component" value="Chromosome 6"/>
</dbReference>
<dbReference type="PROSITE" id="PS50404">
    <property type="entry name" value="GST_NTER"/>
    <property type="match status" value="1"/>
</dbReference>
<feature type="domain" description="GST N-terminal" evidence="1">
    <location>
        <begin position="1"/>
        <end position="82"/>
    </location>
</feature>
<reference evidence="2 3" key="1">
    <citation type="journal article" date="2007" name="Proc. Natl. Acad. Sci. U.S.A.">
        <title>The tiny eukaryote Ostreococcus provides genomic insights into the paradox of plankton speciation.</title>
        <authorList>
            <person name="Palenik B."/>
            <person name="Grimwood J."/>
            <person name="Aerts A."/>
            <person name="Rouze P."/>
            <person name="Salamov A."/>
            <person name="Putnam N."/>
            <person name="Dupont C."/>
            <person name="Jorgensen R."/>
            <person name="Derelle E."/>
            <person name="Rombauts S."/>
            <person name="Zhou K."/>
            <person name="Otillar R."/>
            <person name="Merchant S.S."/>
            <person name="Podell S."/>
            <person name="Gaasterland T."/>
            <person name="Napoli C."/>
            <person name="Gendler K."/>
            <person name="Manuell A."/>
            <person name="Tai V."/>
            <person name="Vallon O."/>
            <person name="Piganeau G."/>
            <person name="Jancek S."/>
            <person name="Heijde M."/>
            <person name="Jabbari K."/>
            <person name="Bowler C."/>
            <person name="Lohr M."/>
            <person name="Robbens S."/>
            <person name="Werner G."/>
            <person name="Dubchak I."/>
            <person name="Pazour G.J."/>
            <person name="Ren Q."/>
            <person name="Paulsen I."/>
            <person name="Delwiche C."/>
            <person name="Schmutz J."/>
            <person name="Rokhsar D."/>
            <person name="Van de Peer Y."/>
            <person name="Moreau H."/>
            <person name="Grigoriev I.V."/>
        </authorList>
    </citation>
    <scope>NUCLEOTIDE SEQUENCE [LARGE SCALE GENOMIC DNA]</scope>
    <source>
        <strain evidence="2 3">CCE9901</strain>
    </source>
</reference>
<dbReference type="InterPro" id="IPR004045">
    <property type="entry name" value="Glutathione_S-Trfase_N"/>
</dbReference>
<dbReference type="STRING" id="436017.A4RZE0"/>
<dbReference type="PANTHER" id="PTHR43968">
    <property type="match status" value="1"/>
</dbReference>
<dbReference type="Gene3D" id="3.40.30.10">
    <property type="entry name" value="Glutaredoxin"/>
    <property type="match status" value="1"/>
</dbReference>
<organism evidence="2 3">
    <name type="scientific">Ostreococcus lucimarinus (strain CCE9901)</name>
    <dbReference type="NCBI Taxonomy" id="436017"/>
    <lineage>
        <taxon>Eukaryota</taxon>
        <taxon>Viridiplantae</taxon>
        <taxon>Chlorophyta</taxon>
        <taxon>Mamiellophyceae</taxon>
        <taxon>Mamiellales</taxon>
        <taxon>Bathycoccaceae</taxon>
        <taxon>Ostreococcus</taxon>
    </lineage>
</organism>
<dbReference type="OMA" id="ALWIQEM"/>
<dbReference type="Gene3D" id="1.20.1050.10">
    <property type="match status" value="1"/>
</dbReference>
<dbReference type="PANTHER" id="PTHR43968:SF14">
    <property type="entry name" value="GLUTATHIONE S-TRANSFERASE"/>
    <property type="match status" value="1"/>
</dbReference>
<dbReference type="Pfam" id="PF13410">
    <property type="entry name" value="GST_C_2"/>
    <property type="match status" value="1"/>
</dbReference>
<gene>
    <name evidence="2" type="ORF">OSTLU_32351</name>
</gene>
<dbReference type="eggNOG" id="KOG0406">
    <property type="taxonomic scope" value="Eukaryota"/>
</dbReference>
<dbReference type="RefSeq" id="XP_001418314.1">
    <property type="nucleotide sequence ID" value="XM_001418277.1"/>
</dbReference>
<dbReference type="OrthoDB" id="4951845at2759"/>
<evidence type="ECO:0000313" key="3">
    <source>
        <dbReference type="Proteomes" id="UP000001568"/>
    </source>
</evidence>
<dbReference type="AlphaFoldDB" id="A4RZE0"/>
<evidence type="ECO:0000313" key="2">
    <source>
        <dbReference type="EMBL" id="ABO96607.1"/>
    </source>
</evidence>
<dbReference type="Gramene" id="ABO96607">
    <property type="protein sequence ID" value="ABO96607"/>
    <property type="gene ID" value="OSTLU_32351"/>
</dbReference>
<dbReference type="InterPro" id="IPR050983">
    <property type="entry name" value="GST_Omega/HSP26"/>
</dbReference>
<name>A4RZE0_OSTLU</name>
<dbReference type="GeneID" id="5002449"/>
<accession>A4RZE0</accession>
<dbReference type="SUPFAM" id="SSF52833">
    <property type="entry name" value="Thioredoxin-like"/>
    <property type="match status" value="1"/>
</dbReference>
<dbReference type="SUPFAM" id="SSF47616">
    <property type="entry name" value="GST C-terminal domain-like"/>
    <property type="match status" value="1"/>
</dbReference>
<dbReference type="HOGENOM" id="CLU_1153065_0_0_1"/>
<dbReference type="KEGG" id="olu:OSTLU_32351"/>
<proteinExistence type="predicted"/>
<sequence>MPPTLWTHTLCPYAHRASLALCEKGLRPRAFERHVDLSDKPKDLFRVNPRGLVPALECEDGEIVTESSRIIVVVDERFGERRSLTRGPRDEILEFARDADAAGGGFVSSGLSFVGGGWGIRRGMPRQGQIETFQRSVRALDDRLRGSEGNYLFGADVSLADISIWPFAERFQLAMREFQGYDIAEGAEYFAAWLTAMSARDSVRSLRPDDEALLRSWRRTMRLDYFDYETASRESP</sequence>
<keyword evidence="3" id="KW-1185">Reference proteome</keyword>
<dbReference type="Pfam" id="PF13409">
    <property type="entry name" value="GST_N_2"/>
    <property type="match status" value="1"/>
</dbReference>